<organism evidence="3 4">
    <name type="scientific">Chlorella vulgaris</name>
    <name type="common">Green alga</name>
    <dbReference type="NCBI Taxonomy" id="3077"/>
    <lineage>
        <taxon>Eukaryota</taxon>
        <taxon>Viridiplantae</taxon>
        <taxon>Chlorophyta</taxon>
        <taxon>core chlorophytes</taxon>
        <taxon>Trebouxiophyceae</taxon>
        <taxon>Chlorellales</taxon>
        <taxon>Chlorellaceae</taxon>
        <taxon>Chlorella clade</taxon>
        <taxon>Chlorella</taxon>
    </lineage>
</organism>
<evidence type="ECO:0000256" key="1">
    <source>
        <dbReference type="SAM" id="MobiDB-lite"/>
    </source>
</evidence>
<evidence type="ECO:0000313" key="4">
    <source>
        <dbReference type="Proteomes" id="UP001055712"/>
    </source>
</evidence>
<dbReference type="AlphaFoldDB" id="A0A9D4TZD0"/>
<reference evidence="3" key="1">
    <citation type="journal article" date="2019" name="Plant J.">
        <title>Chlorella vulgaris genome assembly and annotation reveals the molecular basis for metabolic acclimation to high light conditions.</title>
        <authorList>
            <person name="Cecchin M."/>
            <person name="Marcolungo L."/>
            <person name="Rossato M."/>
            <person name="Girolomoni L."/>
            <person name="Cosentino E."/>
            <person name="Cuine S."/>
            <person name="Li-Beisson Y."/>
            <person name="Delledonne M."/>
            <person name="Ballottari M."/>
        </authorList>
    </citation>
    <scope>NUCLEOTIDE SEQUENCE</scope>
    <source>
        <strain evidence="3">211/11P</strain>
    </source>
</reference>
<sequence>MSFLSSFARALLAALFLVFAFVARIRAQDDGPNEVAFDVPDDSTDLTYGSGGPGRGGSGCDSGGRGGGRDSGRGGRGCGRGRGGRGFGGRSGRGGFGRKM</sequence>
<gene>
    <name evidence="3" type="ORF">D9Q98_000590</name>
</gene>
<keyword evidence="4" id="KW-1185">Reference proteome</keyword>
<feature type="region of interest" description="Disordered" evidence="1">
    <location>
        <begin position="32"/>
        <end position="100"/>
    </location>
</feature>
<evidence type="ECO:0008006" key="5">
    <source>
        <dbReference type="Google" id="ProtNLM"/>
    </source>
</evidence>
<name>A0A9D4TZD0_CHLVU</name>
<feature type="compositionally biased region" description="Gly residues" evidence="1">
    <location>
        <begin position="49"/>
        <end position="66"/>
    </location>
</feature>
<dbReference type="Proteomes" id="UP001055712">
    <property type="component" value="Unassembled WGS sequence"/>
</dbReference>
<proteinExistence type="predicted"/>
<evidence type="ECO:0000313" key="3">
    <source>
        <dbReference type="EMBL" id="KAI3438149.1"/>
    </source>
</evidence>
<reference evidence="3" key="2">
    <citation type="submission" date="2020-11" db="EMBL/GenBank/DDBJ databases">
        <authorList>
            <person name="Cecchin M."/>
            <person name="Marcolungo L."/>
            <person name="Rossato M."/>
            <person name="Girolomoni L."/>
            <person name="Cosentino E."/>
            <person name="Cuine S."/>
            <person name="Li-Beisson Y."/>
            <person name="Delledonne M."/>
            <person name="Ballottari M."/>
        </authorList>
    </citation>
    <scope>NUCLEOTIDE SEQUENCE</scope>
    <source>
        <strain evidence="3">211/11P</strain>
        <tissue evidence="3">Whole cell</tissue>
    </source>
</reference>
<accession>A0A9D4TZD0</accession>
<keyword evidence="2" id="KW-0732">Signal</keyword>
<dbReference type="EMBL" id="SIDB01000001">
    <property type="protein sequence ID" value="KAI3438149.1"/>
    <property type="molecule type" value="Genomic_DNA"/>
</dbReference>
<comment type="caution">
    <text evidence="3">The sequence shown here is derived from an EMBL/GenBank/DDBJ whole genome shotgun (WGS) entry which is preliminary data.</text>
</comment>
<evidence type="ECO:0000256" key="2">
    <source>
        <dbReference type="SAM" id="SignalP"/>
    </source>
</evidence>
<feature type="signal peptide" evidence="2">
    <location>
        <begin position="1"/>
        <end position="27"/>
    </location>
</feature>
<feature type="chain" id="PRO_5038462009" description="Glycine-rich protein" evidence="2">
    <location>
        <begin position="28"/>
        <end position="100"/>
    </location>
</feature>
<protein>
    <recommendedName>
        <fullName evidence="5">Glycine-rich protein</fullName>
    </recommendedName>
</protein>
<feature type="compositionally biased region" description="Gly residues" evidence="1">
    <location>
        <begin position="74"/>
        <end position="100"/>
    </location>
</feature>